<dbReference type="EMBL" id="CP021455">
    <property type="protein sequence ID" value="ARU06668.1"/>
    <property type="molecule type" value="Genomic_DNA"/>
</dbReference>
<dbReference type="Gene3D" id="3.40.190.150">
    <property type="entry name" value="Bordetella uptake gene, domain 1"/>
    <property type="match status" value="1"/>
</dbReference>
<dbReference type="PIRSF" id="PIRSF017082">
    <property type="entry name" value="YflP"/>
    <property type="match status" value="1"/>
</dbReference>
<gene>
    <name evidence="2" type="ORF">CCO03_05285</name>
</gene>
<organism evidence="2 3">
    <name type="scientific">Comamonas serinivorans</name>
    <dbReference type="NCBI Taxonomy" id="1082851"/>
    <lineage>
        <taxon>Bacteria</taxon>
        <taxon>Pseudomonadati</taxon>
        <taxon>Pseudomonadota</taxon>
        <taxon>Betaproteobacteria</taxon>
        <taxon>Burkholderiales</taxon>
        <taxon>Comamonadaceae</taxon>
        <taxon>Comamonas</taxon>
    </lineage>
</organism>
<protein>
    <submittedName>
        <fullName evidence="2">Transcriptional initiation protein Tat</fullName>
    </submittedName>
</protein>
<evidence type="ECO:0000256" key="1">
    <source>
        <dbReference type="ARBA" id="ARBA00006987"/>
    </source>
</evidence>
<dbReference type="InterPro" id="IPR005064">
    <property type="entry name" value="BUG"/>
</dbReference>
<dbReference type="PANTHER" id="PTHR42928:SF5">
    <property type="entry name" value="BLR1237 PROTEIN"/>
    <property type="match status" value="1"/>
</dbReference>
<dbReference type="InterPro" id="IPR042100">
    <property type="entry name" value="Bug_dom1"/>
</dbReference>
<dbReference type="Proteomes" id="UP000196138">
    <property type="component" value="Chromosome"/>
</dbReference>
<name>A0A1Y0ET11_9BURK</name>
<keyword evidence="3" id="KW-1185">Reference proteome</keyword>
<proteinExistence type="inferred from homology"/>
<dbReference type="AlphaFoldDB" id="A0A1Y0ET11"/>
<comment type="similarity">
    <text evidence="1">Belongs to the UPF0065 (bug) family.</text>
</comment>
<dbReference type="CDD" id="cd13578">
    <property type="entry name" value="PBP2_Bug27"/>
    <property type="match status" value="1"/>
</dbReference>
<sequence>MTTALAADYPSRPVTVLIGFPPGTSTDAVARIIGEDLSKKWGQPVVIDNKPGVGGSMAVAQLKRAKPDGYTLALSATAPLNINPHVNKQLNYDPLKDFEFVTQTTWLPYLLVANPKHGFKNFDDLRKFAASKPDALTYSTIGVGTTSHLLVEILQGKTGLKFRHIPYQGSAQSQADVIGGNVDMTFDTVVSTMPHVKDGKLGAIAVSTSKRAQLAPDVPTLQEQGVPDFNVGAWLGYIAPAGTPAAVVNKLHADIVASVNKPEVQKRLIALGTEVVTSPSPQAFKQFVADNHRMWGDVVKQVGIAQ</sequence>
<dbReference type="Pfam" id="PF03401">
    <property type="entry name" value="TctC"/>
    <property type="match status" value="1"/>
</dbReference>
<evidence type="ECO:0000313" key="3">
    <source>
        <dbReference type="Proteomes" id="UP000196138"/>
    </source>
</evidence>
<evidence type="ECO:0000313" key="2">
    <source>
        <dbReference type="EMBL" id="ARU06668.1"/>
    </source>
</evidence>
<dbReference type="Gene3D" id="3.40.190.10">
    <property type="entry name" value="Periplasmic binding protein-like II"/>
    <property type="match status" value="1"/>
</dbReference>
<dbReference type="KEGG" id="cser:CCO03_05285"/>
<accession>A0A1Y0ET11</accession>
<dbReference type="SUPFAM" id="SSF53850">
    <property type="entry name" value="Periplasmic binding protein-like II"/>
    <property type="match status" value="1"/>
</dbReference>
<dbReference type="PANTHER" id="PTHR42928">
    <property type="entry name" value="TRICARBOXYLATE-BINDING PROTEIN"/>
    <property type="match status" value="1"/>
</dbReference>
<dbReference type="OrthoDB" id="8678477at2"/>
<reference evidence="2 3" key="1">
    <citation type="submission" date="2017-05" db="EMBL/GenBank/DDBJ databases">
        <authorList>
            <person name="Song R."/>
            <person name="Chenine A.L."/>
            <person name="Ruprecht R.M."/>
        </authorList>
    </citation>
    <scope>NUCLEOTIDE SEQUENCE [LARGE SCALE GENOMIC DNA]</scope>
    <source>
        <strain evidence="2 3">DSM 26136</strain>
    </source>
</reference>